<evidence type="ECO:0000313" key="2">
    <source>
        <dbReference type="EMBL" id="BDE07655.1"/>
    </source>
</evidence>
<keyword evidence="1" id="KW-1133">Transmembrane helix</keyword>
<accession>A0AAN1XYC5</accession>
<name>A0AAN1XYC5_UNVUL</name>
<reference evidence="2 3" key="1">
    <citation type="journal article" date="2022" name="ISME Commun">
        <title>Vulcanimicrobium alpinus gen. nov. sp. nov., the first cultivated representative of the candidate phylum 'Eremiobacterota', is a metabolically versatile aerobic anoxygenic phototroph.</title>
        <authorList>
            <person name="Yabe S."/>
            <person name="Muto K."/>
            <person name="Abe K."/>
            <person name="Yokota A."/>
            <person name="Staudigel H."/>
            <person name="Tebo B.M."/>
        </authorList>
    </citation>
    <scope>NUCLEOTIDE SEQUENCE [LARGE SCALE GENOMIC DNA]</scope>
    <source>
        <strain evidence="2 3">WC8-2</strain>
    </source>
</reference>
<protein>
    <submittedName>
        <fullName evidence="2">Uncharacterized protein</fullName>
    </submittedName>
</protein>
<dbReference type="AlphaFoldDB" id="A0AAN1XYC5"/>
<dbReference type="Gene3D" id="2.60.120.940">
    <property type="entry name" value="EmbC, C-terminal domain, subdomain 2"/>
    <property type="match status" value="1"/>
</dbReference>
<keyword evidence="1" id="KW-0472">Membrane</keyword>
<dbReference type="EMBL" id="AP025523">
    <property type="protein sequence ID" value="BDE07655.1"/>
    <property type="molecule type" value="Genomic_DNA"/>
</dbReference>
<evidence type="ECO:0000313" key="3">
    <source>
        <dbReference type="Proteomes" id="UP001317532"/>
    </source>
</evidence>
<sequence>MTLKLWLQIAAGSAALAFLCVIEAIGSLQVQNTTATLLVPKSYPAVAGSGFQPGAVFPATDQSMTPQNVRLYGSFINGDRNTGDASTAWYDAVPDIALMVSGYPARPGLSLSVDVDAGDRIVPLQVTASNPGERWVQFHVPIREVAGAKRFRIHAVDRATTFEGWVGFSEPFVVDTSQQSRTFGAVGKVAIFMAAFFSLVSAAISVFLSIRSATLR</sequence>
<dbReference type="RefSeq" id="WP_317995233.1">
    <property type="nucleotide sequence ID" value="NZ_AP025523.1"/>
</dbReference>
<dbReference type="InterPro" id="IPR042486">
    <property type="entry name" value="Arabino_trans_C_2"/>
</dbReference>
<evidence type="ECO:0000256" key="1">
    <source>
        <dbReference type="SAM" id="Phobius"/>
    </source>
</evidence>
<gene>
    <name evidence="2" type="ORF">WPS_29310</name>
</gene>
<dbReference type="KEGG" id="vab:WPS_29310"/>
<dbReference type="Proteomes" id="UP001317532">
    <property type="component" value="Chromosome"/>
</dbReference>
<feature type="transmembrane region" description="Helical" evidence="1">
    <location>
        <begin position="189"/>
        <end position="210"/>
    </location>
</feature>
<keyword evidence="1" id="KW-0812">Transmembrane</keyword>
<organism evidence="2 3">
    <name type="scientific">Vulcanimicrobium alpinum</name>
    <dbReference type="NCBI Taxonomy" id="3016050"/>
    <lineage>
        <taxon>Bacteria</taxon>
        <taxon>Bacillati</taxon>
        <taxon>Vulcanimicrobiota</taxon>
        <taxon>Vulcanimicrobiia</taxon>
        <taxon>Vulcanimicrobiales</taxon>
        <taxon>Vulcanimicrobiaceae</taxon>
        <taxon>Vulcanimicrobium</taxon>
    </lineage>
</organism>
<proteinExistence type="predicted"/>
<keyword evidence="3" id="KW-1185">Reference proteome</keyword>